<dbReference type="Proteomes" id="UP001237642">
    <property type="component" value="Unassembled WGS sequence"/>
</dbReference>
<reference evidence="2" key="1">
    <citation type="submission" date="2023-02" db="EMBL/GenBank/DDBJ databases">
        <title>Genome of toxic invasive species Heracleum sosnowskyi carries increased number of genes despite the absence of recent whole-genome duplications.</title>
        <authorList>
            <person name="Schelkunov M."/>
            <person name="Shtratnikova V."/>
            <person name="Makarenko M."/>
            <person name="Klepikova A."/>
            <person name="Omelchenko D."/>
            <person name="Novikova G."/>
            <person name="Obukhova E."/>
            <person name="Bogdanov V."/>
            <person name="Penin A."/>
            <person name="Logacheva M."/>
        </authorList>
    </citation>
    <scope>NUCLEOTIDE SEQUENCE</scope>
    <source>
        <strain evidence="2">Hsosn_3</strain>
        <tissue evidence="2">Leaf</tissue>
    </source>
</reference>
<sequence length="100" mass="10125">MSKKMADNMYSSDGAAGQAQLRRDDQAQNSNFFNQTGDQVKTMAHGAADVASGAVQGTIFLAQGTATGAANVAQGASDIMRSTFGGGASNPSPNHSGKQS</sequence>
<protein>
    <submittedName>
        <fullName evidence="2">Uncharacterized protein</fullName>
    </submittedName>
</protein>
<dbReference type="EMBL" id="JAUIZM010000011">
    <property type="protein sequence ID" value="KAK1358223.1"/>
    <property type="molecule type" value="Genomic_DNA"/>
</dbReference>
<organism evidence="2 3">
    <name type="scientific">Heracleum sosnowskyi</name>
    <dbReference type="NCBI Taxonomy" id="360622"/>
    <lineage>
        <taxon>Eukaryota</taxon>
        <taxon>Viridiplantae</taxon>
        <taxon>Streptophyta</taxon>
        <taxon>Embryophyta</taxon>
        <taxon>Tracheophyta</taxon>
        <taxon>Spermatophyta</taxon>
        <taxon>Magnoliopsida</taxon>
        <taxon>eudicotyledons</taxon>
        <taxon>Gunneridae</taxon>
        <taxon>Pentapetalae</taxon>
        <taxon>asterids</taxon>
        <taxon>campanulids</taxon>
        <taxon>Apiales</taxon>
        <taxon>Apiaceae</taxon>
        <taxon>Apioideae</taxon>
        <taxon>apioid superclade</taxon>
        <taxon>Tordylieae</taxon>
        <taxon>Tordyliinae</taxon>
        <taxon>Heracleum</taxon>
    </lineage>
</organism>
<name>A0AAD8H0P7_9APIA</name>
<dbReference type="AlphaFoldDB" id="A0AAD8H0P7"/>
<evidence type="ECO:0000313" key="2">
    <source>
        <dbReference type="EMBL" id="KAK1358223.1"/>
    </source>
</evidence>
<feature type="region of interest" description="Disordered" evidence="1">
    <location>
        <begin position="1"/>
        <end position="33"/>
    </location>
</feature>
<accession>A0AAD8H0P7</accession>
<feature type="compositionally biased region" description="Polar residues" evidence="1">
    <location>
        <begin position="89"/>
        <end position="100"/>
    </location>
</feature>
<evidence type="ECO:0000256" key="1">
    <source>
        <dbReference type="SAM" id="MobiDB-lite"/>
    </source>
</evidence>
<evidence type="ECO:0000313" key="3">
    <source>
        <dbReference type="Proteomes" id="UP001237642"/>
    </source>
</evidence>
<keyword evidence="3" id="KW-1185">Reference proteome</keyword>
<gene>
    <name evidence="2" type="ORF">POM88_051479</name>
</gene>
<proteinExistence type="predicted"/>
<reference evidence="2" key="2">
    <citation type="submission" date="2023-05" db="EMBL/GenBank/DDBJ databases">
        <authorList>
            <person name="Schelkunov M.I."/>
        </authorList>
    </citation>
    <scope>NUCLEOTIDE SEQUENCE</scope>
    <source>
        <strain evidence="2">Hsosn_3</strain>
        <tissue evidence="2">Leaf</tissue>
    </source>
</reference>
<feature type="region of interest" description="Disordered" evidence="1">
    <location>
        <begin position="80"/>
        <end position="100"/>
    </location>
</feature>
<comment type="caution">
    <text evidence="2">The sequence shown here is derived from an EMBL/GenBank/DDBJ whole genome shotgun (WGS) entry which is preliminary data.</text>
</comment>